<dbReference type="Proteomes" id="UP000316330">
    <property type="component" value="Unassembled WGS sequence"/>
</dbReference>
<reference evidence="1 2" key="1">
    <citation type="submission" date="2019-07" db="EMBL/GenBank/DDBJ databases">
        <authorList>
            <person name="Kim J."/>
        </authorList>
    </citation>
    <scope>NUCLEOTIDE SEQUENCE [LARGE SCALE GENOMIC DNA]</scope>
    <source>
        <strain evidence="1 2">G13</strain>
    </source>
</reference>
<dbReference type="OrthoDB" id="2050034at2"/>
<comment type="caution">
    <text evidence="1">The sequence shown here is derived from an EMBL/GenBank/DDBJ whole genome shotgun (WGS) entry which is preliminary data.</text>
</comment>
<dbReference type="RefSeq" id="WP_144707375.1">
    <property type="nucleotide sequence ID" value="NZ_VNJJ01000031.1"/>
</dbReference>
<dbReference type="EMBL" id="VNJJ01000031">
    <property type="protein sequence ID" value="TVX91523.1"/>
    <property type="molecule type" value="Genomic_DNA"/>
</dbReference>
<name>A0A559IVA1_9BACL</name>
<accession>A0A559IVA1</accession>
<keyword evidence="2" id="KW-1185">Reference proteome</keyword>
<organism evidence="1 2">
    <name type="scientific">Cohnella terricola</name>
    <dbReference type="NCBI Taxonomy" id="1289167"/>
    <lineage>
        <taxon>Bacteria</taxon>
        <taxon>Bacillati</taxon>
        <taxon>Bacillota</taxon>
        <taxon>Bacilli</taxon>
        <taxon>Bacillales</taxon>
        <taxon>Paenibacillaceae</taxon>
        <taxon>Cohnella</taxon>
    </lineage>
</organism>
<protein>
    <submittedName>
        <fullName evidence="1">Uncharacterized protein</fullName>
    </submittedName>
</protein>
<sequence>MNKENNFTLKDIIYKIKKSHLGARKLNNELILFPEIEAEVNSENIEYDKSAVRLYHNNGFNTHTSTFEDLKGKKFIWNSHYNENEEEAGYLYIQEHEEVTKGIIEIIEVDCNKIIFKWSGLANVFWNEKYGQDVPFETTFSVAMPRKINHILDGFKSSKVLIDGHTYFELINLKDFIFDLETISQTRQWNQFNSTLRFKLTYMDIDFFGGIEFSGGKNNYKTNFEKKCPLDVIFQGFDFNLEVKYLNFSFDVSLIN</sequence>
<evidence type="ECO:0000313" key="1">
    <source>
        <dbReference type="EMBL" id="TVX91523.1"/>
    </source>
</evidence>
<dbReference type="AlphaFoldDB" id="A0A559IVA1"/>
<evidence type="ECO:0000313" key="2">
    <source>
        <dbReference type="Proteomes" id="UP000316330"/>
    </source>
</evidence>
<gene>
    <name evidence="1" type="ORF">FPZ45_24960</name>
</gene>
<proteinExistence type="predicted"/>